<dbReference type="SMART" id="SM00164">
    <property type="entry name" value="TBC"/>
    <property type="match status" value="1"/>
</dbReference>
<name>A0A1L9SKU0_9EURO</name>
<dbReference type="PANTHER" id="PTHR20913:SF7">
    <property type="entry name" value="RE60063P"/>
    <property type="match status" value="1"/>
</dbReference>
<dbReference type="AlphaFoldDB" id="A0A1L9SKU0"/>
<dbReference type="RefSeq" id="XP_022582231.1">
    <property type="nucleotide sequence ID" value="XM_022727063.1"/>
</dbReference>
<dbReference type="InterPro" id="IPR035969">
    <property type="entry name" value="Rab-GAP_TBC_sf"/>
</dbReference>
<dbReference type="EMBL" id="KV878340">
    <property type="protein sequence ID" value="OJJ47721.1"/>
    <property type="molecule type" value="Genomic_DNA"/>
</dbReference>
<dbReference type="PANTHER" id="PTHR20913">
    <property type="entry name" value="TBC1 DOMAIN FAMILY MEMBER 20/GTPASE"/>
    <property type="match status" value="1"/>
</dbReference>
<dbReference type="Gene3D" id="1.10.472.80">
    <property type="entry name" value="Ypt/Rab-GAP domain of gyp1p, domain 3"/>
    <property type="match status" value="1"/>
</dbReference>
<dbReference type="FunFam" id="1.10.472.80:FF:000060">
    <property type="entry name" value="TBC domain protein, putative"/>
    <property type="match status" value="1"/>
</dbReference>
<dbReference type="OrthoDB" id="206700at2759"/>
<dbReference type="InterPro" id="IPR045913">
    <property type="entry name" value="TBC20/Gyp8-like"/>
</dbReference>
<evidence type="ECO:0000259" key="2">
    <source>
        <dbReference type="PROSITE" id="PS50086"/>
    </source>
</evidence>
<dbReference type="Gene3D" id="1.10.8.1310">
    <property type="match status" value="1"/>
</dbReference>
<dbReference type="STRING" id="1073090.A0A1L9SKU0"/>
<feature type="domain" description="Rab-GAP TBC" evidence="2">
    <location>
        <begin position="30"/>
        <end position="214"/>
    </location>
</feature>
<keyword evidence="1" id="KW-0343">GTPase activation</keyword>
<evidence type="ECO:0000313" key="4">
    <source>
        <dbReference type="Proteomes" id="UP000184188"/>
    </source>
</evidence>
<sequence length="374" mass="42940">MIILLLEIIQACDLRDLDALVQHAISKGGLLRDDLRRLAWPILLQCDREKAGDDNSPWDRLPRHADEDQVQLDVNRSFVYYPQGTDEELSAKKKELSDLITQLLRKYPMLCYFQGYHDIAQVLLLVLGEEQAASAFAQVSLFRIRDYMLPSLAPSLKHLQLIPAIIERADMRLRRHLSEIRPFFALAATLTLYAHDIQEYSDIARLFDFLLAHEPVVSIYLFAAIILFRKEELLEIPPDEPEMLHFTLSKLPKPLNLEGLINCALSLFDDYPPPSLPQGAWKCISDASVLKTSQDIFAPQRTEEAVRLFTQQARELRREELKQKAWNLLWKHRRAAGSAAVAILVGVASFWLRRSGLDTSIWAYINRLRLTFLG</sequence>
<reference evidence="4" key="1">
    <citation type="journal article" date="2017" name="Genome Biol.">
        <title>Comparative genomics reveals high biological diversity and specific adaptations in the industrially and medically important fungal genus Aspergillus.</title>
        <authorList>
            <person name="de Vries R.P."/>
            <person name="Riley R."/>
            <person name="Wiebenga A."/>
            <person name="Aguilar-Osorio G."/>
            <person name="Amillis S."/>
            <person name="Uchima C.A."/>
            <person name="Anderluh G."/>
            <person name="Asadollahi M."/>
            <person name="Askin M."/>
            <person name="Barry K."/>
            <person name="Battaglia E."/>
            <person name="Bayram O."/>
            <person name="Benocci T."/>
            <person name="Braus-Stromeyer S.A."/>
            <person name="Caldana C."/>
            <person name="Canovas D."/>
            <person name="Cerqueira G.C."/>
            <person name="Chen F."/>
            <person name="Chen W."/>
            <person name="Choi C."/>
            <person name="Clum A."/>
            <person name="Dos Santos R.A."/>
            <person name="Damasio A.R."/>
            <person name="Diallinas G."/>
            <person name="Emri T."/>
            <person name="Fekete E."/>
            <person name="Flipphi M."/>
            <person name="Freyberg S."/>
            <person name="Gallo A."/>
            <person name="Gournas C."/>
            <person name="Habgood R."/>
            <person name="Hainaut M."/>
            <person name="Harispe M.L."/>
            <person name="Henrissat B."/>
            <person name="Hilden K.S."/>
            <person name="Hope R."/>
            <person name="Hossain A."/>
            <person name="Karabika E."/>
            <person name="Karaffa L."/>
            <person name="Karanyi Z."/>
            <person name="Krasevec N."/>
            <person name="Kuo A."/>
            <person name="Kusch H."/>
            <person name="LaButti K."/>
            <person name="Lagendijk E.L."/>
            <person name="Lapidus A."/>
            <person name="Levasseur A."/>
            <person name="Lindquist E."/>
            <person name="Lipzen A."/>
            <person name="Logrieco A.F."/>
            <person name="MacCabe A."/>
            <person name="Maekelae M.R."/>
            <person name="Malavazi I."/>
            <person name="Melin P."/>
            <person name="Meyer V."/>
            <person name="Mielnichuk N."/>
            <person name="Miskei M."/>
            <person name="Molnar A.P."/>
            <person name="Mule G."/>
            <person name="Ngan C.Y."/>
            <person name="Orejas M."/>
            <person name="Orosz E."/>
            <person name="Ouedraogo J.P."/>
            <person name="Overkamp K.M."/>
            <person name="Park H.-S."/>
            <person name="Perrone G."/>
            <person name="Piumi F."/>
            <person name="Punt P.J."/>
            <person name="Ram A.F."/>
            <person name="Ramon A."/>
            <person name="Rauscher S."/>
            <person name="Record E."/>
            <person name="Riano-Pachon D.M."/>
            <person name="Robert V."/>
            <person name="Roehrig J."/>
            <person name="Ruller R."/>
            <person name="Salamov A."/>
            <person name="Salih N.S."/>
            <person name="Samson R.A."/>
            <person name="Sandor E."/>
            <person name="Sanguinetti M."/>
            <person name="Schuetze T."/>
            <person name="Sepcic K."/>
            <person name="Shelest E."/>
            <person name="Sherlock G."/>
            <person name="Sophianopoulou V."/>
            <person name="Squina F.M."/>
            <person name="Sun H."/>
            <person name="Susca A."/>
            <person name="Todd R.B."/>
            <person name="Tsang A."/>
            <person name="Unkles S.E."/>
            <person name="van de Wiele N."/>
            <person name="van Rossen-Uffink D."/>
            <person name="Oliveira J.V."/>
            <person name="Vesth T.C."/>
            <person name="Visser J."/>
            <person name="Yu J.-H."/>
            <person name="Zhou M."/>
            <person name="Andersen M.R."/>
            <person name="Archer D.B."/>
            <person name="Baker S.E."/>
            <person name="Benoit I."/>
            <person name="Brakhage A.A."/>
            <person name="Braus G.H."/>
            <person name="Fischer R."/>
            <person name="Frisvad J.C."/>
            <person name="Goldman G.H."/>
            <person name="Houbraken J."/>
            <person name="Oakley B."/>
            <person name="Pocsi I."/>
            <person name="Scazzocchio C."/>
            <person name="Seiboth B."/>
            <person name="vanKuyk P.A."/>
            <person name="Wortman J."/>
            <person name="Dyer P.S."/>
            <person name="Grigoriev I.V."/>
        </authorList>
    </citation>
    <scope>NUCLEOTIDE SEQUENCE [LARGE SCALE GENOMIC DNA]</scope>
    <source>
        <strain evidence="4">CBS 506.65</strain>
    </source>
</reference>
<keyword evidence="4" id="KW-1185">Reference proteome</keyword>
<dbReference type="InterPro" id="IPR000195">
    <property type="entry name" value="Rab-GAP-TBC_dom"/>
</dbReference>
<protein>
    <recommendedName>
        <fullName evidence="2">Rab-GAP TBC domain-containing protein</fullName>
    </recommendedName>
</protein>
<dbReference type="SUPFAM" id="SSF47923">
    <property type="entry name" value="Ypt/Rab-GAP domain of gyp1p"/>
    <property type="match status" value="2"/>
</dbReference>
<dbReference type="GO" id="GO:0006888">
    <property type="term" value="P:endoplasmic reticulum to Golgi vesicle-mediated transport"/>
    <property type="evidence" value="ECO:0007669"/>
    <property type="project" value="TreeGrafter"/>
</dbReference>
<dbReference type="Pfam" id="PF00566">
    <property type="entry name" value="RabGAP-TBC"/>
    <property type="match status" value="1"/>
</dbReference>
<proteinExistence type="predicted"/>
<dbReference type="FunFam" id="1.10.8.1310:FF:000001">
    <property type="entry name" value="TBC1 domain family, member 20"/>
    <property type="match status" value="1"/>
</dbReference>
<accession>A0A1L9SKU0</accession>
<dbReference type="PROSITE" id="PS50086">
    <property type="entry name" value="TBC_RABGAP"/>
    <property type="match status" value="1"/>
</dbReference>
<dbReference type="GO" id="GO:0005096">
    <property type="term" value="F:GTPase activator activity"/>
    <property type="evidence" value="ECO:0007669"/>
    <property type="project" value="UniProtKB-KW"/>
</dbReference>
<dbReference type="VEuPathDB" id="FungiDB:ASPZODRAFT_1761093"/>
<dbReference type="GeneID" id="34613527"/>
<evidence type="ECO:0000313" key="3">
    <source>
        <dbReference type="EMBL" id="OJJ47721.1"/>
    </source>
</evidence>
<dbReference type="Proteomes" id="UP000184188">
    <property type="component" value="Unassembled WGS sequence"/>
</dbReference>
<evidence type="ECO:0000256" key="1">
    <source>
        <dbReference type="ARBA" id="ARBA00022468"/>
    </source>
</evidence>
<dbReference type="GO" id="GO:0005789">
    <property type="term" value="C:endoplasmic reticulum membrane"/>
    <property type="evidence" value="ECO:0007669"/>
    <property type="project" value="TreeGrafter"/>
</dbReference>
<gene>
    <name evidence="3" type="ORF">ASPZODRAFT_1761093</name>
</gene>
<organism evidence="3 4">
    <name type="scientific">Penicilliopsis zonata CBS 506.65</name>
    <dbReference type="NCBI Taxonomy" id="1073090"/>
    <lineage>
        <taxon>Eukaryota</taxon>
        <taxon>Fungi</taxon>
        <taxon>Dikarya</taxon>
        <taxon>Ascomycota</taxon>
        <taxon>Pezizomycotina</taxon>
        <taxon>Eurotiomycetes</taxon>
        <taxon>Eurotiomycetidae</taxon>
        <taxon>Eurotiales</taxon>
        <taxon>Aspergillaceae</taxon>
        <taxon>Penicilliopsis</taxon>
    </lineage>
</organism>